<accession>A0A444V0M2</accession>
<name>A0A444V0M2_ACIRT</name>
<dbReference type="EMBL" id="SCEB01003903">
    <property type="protein sequence ID" value="RXM93987.1"/>
    <property type="molecule type" value="Genomic_DNA"/>
</dbReference>
<feature type="compositionally biased region" description="Basic and acidic residues" evidence="1">
    <location>
        <begin position="1"/>
        <end position="11"/>
    </location>
</feature>
<keyword evidence="3" id="KW-1185">Reference proteome</keyword>
<protein>
    <submittedName>
        <fullName evidence="2">Uncharacterized protein</fullName>
    </submittedName>
</protein>
<sequence>MEEAPYERPEGGAEPEGSVSTLGAEALLDAQEALEASPEPTTGELAAEGPPPEKQLPRALLPSDRNNAGLEPVVGTEEGAKETPPEAGAGSANDPESAQPTPAEGPERGEEPESAQSIALGRDPLPHEPTTEPGPQPTTEGPQGGEEPESTQDGGALGRDPLPHE</sequence>
<feature type="compositionally biased region" description="Low complexity" evidence="1">
    <location>
        <begin position="24"/>
        <end position="36"/>
    </location>
</feature>
<dbReference type="Proteomes" id="UP000289886">
    <property type="component" value="Unassembled WGS sequence"/>
</dbReference>
<evidence type="ECO:0000256" key="1">
    <source>
        <dbReference type="SAM" id="MobiDB-lite"/>
    </source>
</evidence>
<feature type="compositionally biased region" description="Low complexity" evidence="1">
    <location>
        <begin position="131"/>
        <end position="141"/>
    </location>
</feature>
<dbReference type="AlphaFoldDB" id="A0A444V0M2"/>
<comment type="caution">
    <text evidence="2">The sequence shown here is derived from an EMBL/GenBank/DDBJ whole genome shotgun (WGS) entry which is preliminary data.</text>
</comment>
<proteinExistence type="predicted"/>
<organism evidence="2 3">
    <name type="scientific">Acipenser ruthenus</name>
    <name type="common">Sterlet sturgeon</name>
    <dbReference type="NCBI Taxonomy" id="7906"/>
    <lineage>
        <taxon>Eukaryota</taxon>
        <taxon>Metazoa</taxon>
        <taxon>Chordata</taxon>
        <taxon>Craniata</taxon>
        <taxon>Vertebrata</taxon>
        <taxon>Euteleostomi</taxon>
        <taxon>Actinopterygii</taxon>
        <taxon>Chondrostei</taxon>
        <taxon>Acipenseriformes</taxon>
        <taxon>Acipenseridae</taxon>
        <taxon>Acipenser</taxon>
    </lineage>
</organism>
<reference evidence="2 3" key="1">
    <citation type="submission" date="2019-01" db="EMBL/GenBank/DDBJ databases">
        <title>Draft Genome and Complete Hox-Cluster Characterization of the Sterlet Sturgeon (Acipenser ruthenus).</title>
        <authorList>
            <person name="Wei Q."/>
        </authorList>
    </citation>
    <scope>NUCLEOTIDE SEQUENCE [LARGE SCALE GENOMIC DNA]</scope>
    <source>
        <strain evidence="2">WHYD16114868_AA</strain>
        <tissue evidence="2">Blood</tissue>
    </source>
</reference>
<gene>
    <name evidence="2" type="ORF">EOD39_18489</name>
</gene>
<feature type="region of interest" description="Disordered" evidence="1">
    <location>
        <begin position="1"/>
        <end position="165"/>
    </location>
</feature>
<evidence type="ECO:0000313" key="2">
    <source>
        <dbReference type="EMBL" id="RXM93987.1"/>
    </source>
</evidence>
<evidence type="ECO:0000313" key="3">
    <source>
        <dbReference type="Proteomes" id="UP000289886"/>
    </source>
</evidence>